<accession>A0ABY8V7X3</accession>
<dbReference type="RefSeq" id="WP_284583774.1">
    <property type="nucleotide sequence ID" value="NZ_CP106831.1"/>
</dbReference>
<protein>
    <submittedName>
        <fullName evidence="1">Uncharacterized protein</fullName>
    </submittedName>
</protein>
<evidence type="ECO:0000313" key="2">
    <source>
        <dbReference type="Proteomes" id="UP001223501"/>
    </source>
</evidence>
<organism evidence="1 2">
    <name type="scientific">Empedobacter falsenii</name>
    <dbReference type="NCBI Taxonomy" id="343874"/>
    <lineage>
        <taxon>Bacteria</taxon>
        <taxon>Pseudomonadati</taxon>
        <taxon>Bacteroidota</taxon>
        <taxon>Flavobacteriia</taxon>
        <taxon>Flavobacteriales</taxon>
        <taxon>Weeksellaceae</taxon>
        <taxon>Empedobacter</taxon>
    </lineage>
</organism>
<gene>
    <name evidence="1" type="ORF">OBA43_02225</name>
</gene>
<dbReference type="EMBL" id="CP106831">
    <property type="protein sequence ID" value="WIH97775.1"/>
    <property type="molecule type" value="Genomic_DNA"/>
</dbReference>
<evidence type="ECO:0000313" key="1">
    <source>
        <dbReference type="EMBL" id="WIH97775.1"/>
    </source>
</evidence>
<name>A0ABY8V7X3_9FLAO</name>
<dbReference type="Proteomes" id="UP001223501">
    <property type="component" value="Chromosome"/>
</dbReference>
<sequence length="237" mass="27863">MRKFRTIKYYVDNNLTTLSQKQLKRNVIVAMSNNDCAVRLIKNSRNRNQYEIDENNCGHLIQRKNKRFCFKVGVISRPNYISLKSDYKNDFYNKGANLFGKKKCNNIYNVEVTINLKLFRSNGKNVNNTYNKDVYELMVKIFKGKFNNFFYKIELDESCNYHLHMGIEGEINIVKSTIFETVFDNFGFFDNESNHSLDGEKQYAIKIQEMVDQDLYINYISKGNDGLGGDLPIFFTR</sequence>
<reference evidence="1 2" key="1">
    <citation type="submission" date="2022-09" db="EMBL/GenBank/DDBJ databases">
        <title>Whole genome sequencing analysis of tet(X)-positive Empedobacter falsenii YWS9-3.</title>
        <authorList>
            <person name="Chen C."/>
            <person name="Lv Y.-L."/>
        </authorList>
    </citation>
    <scope>NUCLEOTIDE SEQUENCE [LARGE SCALE GENOMIC DNA]</scope>
    <source>
        <strain evidence="1 2">YWS9-3_T</strain>
    </source>
</reference>
<keyword evidence="2" id="KW-1185">Reference proteome</keyword>
<proteinExistence type="predicted"/>